<reference evidence="2 3" key="1">
    <citation type="submission" date="2019-09" db="EMBL/GenBank/DDBJ databases">
        <title>Bird 10,000 Genomes (B10K) Project - Family phase.</title>
        <authorList>
            <person name="Zhang G."/>
        </authorList>
    </citation>
    <scope>NUCLEOTIDE SEQUENCE [LARGE SCALE GENOMIC DNA]</scope>
    <source>
        <strain evidence="2">B10K-DU-012-37</strain>
    </source>
</reference>
<keyword evidence="3" id="KW-1185">Reference proteome</keyword>
<dbReference type="EMBL" id="VZRI01009126">
    <property type="protein sequence ID" value="NWU97102.1"/>
    <property type="molecule type" value="Genomic_DNA"/>
</dbReference>
<dbReference type="PANTHER" id="PTHR14817">
    <property type="entry name" value="COILED-COIL DOMAIN-CONTAINING PROTEIN 15"/>
    <property type="match status" value="1"/>
</dbReference>
<dbReference type="Proteomes" id="UP000544127">
    <property type="component" value="Unassembled WGS sequence"/>
</dbReference>
<dbReference type="InterPro" id="IPR037693">
    <property type="entry name" value="CCDC15"/>
</dbReference>
<feature type="region of interest" description="Disordered" evidence="1">
    <location>
        <begin position="165"/>
        <end position="187"/>
    </location>
</feature>
<dbReference type="OrthoDB" id="10007210at2759"/>
<feature type="non-terminal residue" evidence="2">
    <location>
        <position position="254"/>
    </location>
</feature>
<comment type="caution">
    <text evidence="2">The sequence shown here is derived from an EMBL/GenBank/DDBJ whole genome shotgun (WGS) entry which is preliminary data.</text>
</comment>
<accession>A0A7K6B489</accession>
<feature type="non-terminal residue" evidence="2">
    <location>
        <position position="1"/>
    </location>
</feature>
<name>A0A7K6B489_UPUEP</name>
<proteinExistence type="predicted"/>
<dbReference type="PANTHER" id="PTHR14817:SF2">
    <property type="entry name" value="COILED-COIL DOMAIN-CONTAINING PROTEIN 15"/>
    <property type="match status" value="1"/>
</dbReference>
<dbReference type="GO" id="GO:0005813">
    <property type="term" value="C:centrosome"/>
    <property type="evidence" value="ECO:0007669"/>
    <property type="project" value="TreeGrafter"/>
</dbReference>
<dbReference type="AlphaFoldDB" id="A0A7K6B489"/>
<evidence type="ECO:0000313" key="2">
    <source>
        <dbReference type="EMBL" id="NWU97102.1"/>
    </source>
</evidence>
<gene>
    <name evidence="2" type="primary">Ccdc15</name>
    <name evidence="2" type="ORF">UPUEPO_R10579</name>
</gene>
<evidence type="ECO:0000313" key="3">
    <source>
        <dbReference type="Proteomes" id="UP000544127"/>
    </source>
</evidence>
<organism evidence="2 3">
    <name type="scientific">Upupa epops</name>
    <name type="common">Eurasian hoopoe</name>
    <dbReference type="NCBI Taxonomy" id="57439"/>
    <lineage>
        <taxon>Eukaryota</taxon>
        <taxon>Metazoa</taxon>
        <taxon>Chordata</taxon>
        <taxon>Craniata</taxon>
        <taxon>Vertebrata</taxon>
        <taxon>Euteleostomi</taxon>
        <taxon>Archelosauria</taxon>
        <taxon>Archosauria</taxon>
        <taxon>Dinosauria</taxon>
        <taxon>Saurischia</taxon>
        <taxon>Theropoda</taxon>
        <taxon>Coelurosauria</taxon>
        <taxon>Aves</taxon>
        <taxon>Neognathae</taxon>
        <taxon>Neoaves</taxon>
        <taxon>Telluraves</taxon>
        <taxon>Coraciimorphae</taxon>
        <taxon>Bucerotiformes</taxon>
        <taxon>Upupidae</taxon>
        <taxon>Upupa</taxon>
    </lineage>
</organism>
<sequence>RKRQQEKAASLQQFQDEAEKESCVAMQYSGSVVQKNTCVFRSHHTPVICRPGASTSLAEQQKMQTEPFQQQAATLSKAVKQVRSRLAACRTLPQGAGPPKLPDGIWREEKPESCRTAMVPTEEDSEELLLVGHHDFPAELQQQGPALSERDDFYIKIEFEKFCDSSGKDSISSDPPQRPHTPYHTPLTLWTGIDKEESKKQVYTLSQIFCPGWGWDGAAPSLSVCVPTGLRARRRKSGRRRNRGCRRWLSSSSP</sequence>
<protein>
    <submittedName>
        <fullName evidence="2">CCD15 protein</fullName>
    </submittedName>
</protein>
<evidence type="ECO:0000256" key="1">
    <source>
        <dbReference type="SAM" id="MobiDB-lite"/>
    </source>
</evidence>